<dbReference type="InterPro" id="IPR051215">
    <property type="entry name" value="GRE"/>
</dbReference>
<dbReference type="Pfam" id="PF02901">
    <property type="entry name" value="PFL-like"/>
    <property type="match status" value="1"/>
</dbReference>
<proteinExistence type="predicted"/>
<keyword evidence="1 3" id="KW-0556">Organic radical</keyword>
<evidence type="ECO:0000313" key="6">
    <source>
        <dbReference type="EMBL" id="RGE88906.1"/>
    </source>
</evidence>
<feature type="modified residue" description="Glycine radical" evidence="3">
    <location>
        <position position="766"/>
    </location>
</feature>
<dbReference type="GO" id="GO:0005829">
    <property type="term" value="C:cytosol"/>
    <property type="evidence" value="ECO:0007669"/>
    <property type="project" value="TreeGrafter"/>
</dbReference>
<keyword evidence="7" id="KW-1185">Reference proteome</keyword>
<dbReference type="InterPro" id="IPR001150">
    <property type="entry name" value="Gly_radical"/>
</dbReference>
<dbReference type="RefSeq" id="WP_117493350.1">
    <property type="nucleotide sequence ID" value="NZ_BAABYU010000002.1"/>
</dbReference>
<evidence type="ECO:0000256" key="2">
    <source>
        <dbReference type="ARBA" id="ARBA00023239"/>
    </source>
</evidence>
<evidence type="ECO:0000259" key="4">
    <source>
        <dbReference type="PROSITE" id="PS51149"/>
    </source>
</evidence>
<organism evidence="6 7">
    <name type="scientific">Sellimonas intestinalis</name>
    <dbReference type="NCBI Taxonomy" id="1653434"/>
    <lineage>
        <taxon>Bacteria</taxon>
        <taxon>Bacillati</taxon>
        <taxon>Bacillota</taxon>
        <taxon>Clostridia</taxon>
        <taxon>Lachnospirales</taxon>
        <taxon>Lachnospiraceae</taxon>
        <taxon>Sellimonas</taxon>
    </lineage>
</organism>
<dbReference type="PANTHER" id="PTHR43641:SF2">
    <property type="entry name" value="DEHYDRATASE YBIW-RELATED"/>
    <property type="match status" value="1"/>
</dbReference>
<dbReference type="EMBL" id="QVLX01000002">
    <property type="protein sequence ID" value="RGE88906.1"/>
    <property type="molecule type" value="Genomic_DNA"/>
</dbReference>
<feature type="domain" description="Glycine radical" evidence="4">
    <location>
        <begin position="671"/>
        <end position="791"/>
    </location>
</feature>
<reference evidence="6 7" key="1">
    <citation type="submission" date="2018-08" db="EMBL/GenBank/DDBJ databases">
        <title>A genome reference for cultivated species of the human gut microbiota.</title>
        <authorList>
            <person name="Zou Y."/>
            <person name="Xue W."/>
            <person name="Luo G."/>
        </authorList>
    </citation>
    <scope>NUCLEOTIDE SEQUENCE [LARGE SCALE GENOMIC DNA]</scope>
    <source>
        <strain evidence="6 7">AF37-2AT</strain>
    </source>
</reference>
<dbReference type="SUPFAM" id="SSF51998">
    <property type="entry name" value="PFL-like glycyl radical enzymes"/>
    <property type="match status" value="1"/>
</dbReference>
<dbReference type="NCBIfam" id="NF043068">
    <property type="entry name" value="glycl_HYPD"/>
    <property type="match status" value="1"/>
</dbReference>
<feature type="domain" description="PFL" evidence="5">
    <location>
        <begin position="8"/>
        <end position="664"/>
    </location>
</feature>
<dbReference type="Proteomes" id="UP000261080">
    <property type="component" value="Unassembled WGS sequence"/>
</dbReference>
<name>A0A3E3K4N4_9FIRM</name>
<dbReference type="AlphaFoldDB" id="A0A3E3K4N4"/>
<dbReference type="PROSITE" id="PS51554">
    <property type="entry name" value="PFL"/>
    <property type="match status" value="1"/>
</dbReference>
<dbReference type="OrthoDB" id="9803969at2"/>
<dbReference type="PROSITE" id="PS51149">
    <property type="entry name" value="GLY_RADICAL_2"/>
    <property type="match status" value="1"/>
</dbReference>
<dbReference type="CDD" id="cd01677">
    <property type="entry name" value="PFL2_DhaB_BssA"/>
    <property type="match status" value="1"/>
</dbReference>
<dbReference type="GO" id="GO:0016835">
    <property type="term" value="F:carbon-oxygen lyase activity"/>
    <property type="evidence" value="ECO:0007669"/>
    <property type="project" value="InterPro"/>
</dbReference>
<evidence type="ECO:0000256" key="3">
    <source>
        <dbReference type="PROSITE-ProRule" id="PRU00493"/>
    </source>
</evidence>
<protein>
    <submittedName>
        <fullName evidence="6">Glycyl radical protein</fullName>
    </submittedName>
</protein>
<accession>A0A3E3K4N4</accession>
<comment type="caution">
    <text evidence="6">The sequence shown here is derived from an EMBL/GenBank/DDBJ whole genome shotgun (WGS) entry which is preliminary data.</text>
</comment>
<evidence type="ECO:0000259" key="5">
    <source>
        <dbReference type="PROSITE" id="PS51554"/>
    </source>
</evidence>
<dbReference type="Pfam" id="PF01228">
    <property type="entry name" value="Gly_radical"/>
    <property type="match status" value="1"/>
</dbReference>
<dbReference type="FunFam" id="3.20.70.20:FF:000008">
    <property type="entry name" value="Hypothetical formate acetyltransferase 3"/>
    <property type="match status" value="1"/>
</dbReference>
<evidence type="ECO:0000256" key="1">
    <source>
        <dbReference type="ARBA" id="ARBA00022818"/>
    </source>
</evidence>
<dbReference type="PANTHER" id="PTHR43641">
    <property type="entry name" value="FORMATE ACETYLTRANSFERASE 3-RELATED"/>
    <property type="match status" value="1"/>
</dbReference>
<evidence type="ECO:0000313" key="7">
    <source>
        <dbReference type="Proteomes" id="UP000261080"/>
    </source>
</evidence>
<keyword evidence="2" id="KW-0456">Lyase</keyword>
<sequence length="791" mass="89881">MEERGMNARIKALRKLSENTQAHIDMERAKSETETYKKYEGELSIPELRAQVLKDYFSTKSLYIGDGELIVGEKGNEPWAAPTFPELCCHTVEDMHVMNDRDLISFKVKEEDYKYQEDVIIPYWEKRSIRKKILDNMTPQWKDCYEAGIFTEFMEQRGPGHTVGSVKIYEKGFLDYKEDIQKALEALDFQNDPEAFEKQNQLRGMSIACDAVMVLGKRYAEYARELAEKETDEKRKAELLQIAANCDVVPAHKPQTFWQAIQMYWFVHLSVTSELNPWDAYSPGRLDQHLNPFYEKDVEEGILDDEKALELLECLWVKFNNQPAPPKVGITLKESGTYTDFANINTGGITPDGKNGVNNVSYLILDCMDEMKLLQPSSNVQISRKTPQKFLKRACEISRKGWGQPAFYNTEAIVQELLNAGKSLEDARKGGTSGCVETGAFGNEAYILTGYFNLPKIFEITLNNGFDKRTGKQIGLETGKATDFTSYEDLYEAYKKQVKHFIDIKIRGNNVIEKIYADYMPVPFLSIITNDCISKGKDYNAGGARYNTKYIQGVGIGTITDCLSSVKYNVFDKKTMTMAQLMEALDDNFEGHEDILNLVRNKTPKYGNDDDYADDIMQDVFHYYQKEVSSRHNMNGGMYRVDMLPTTCHVYFGEVMGASANGRLAEKPVSEGISPEKGADTNGPTAVVKSCAKMDHLQTGGTLLNQKFTPNVVAGENGLDQMANLIRTYFNMDGHHIQFNVIDKQTLIEAQKHPEDYKDLIVRVAGYSDHFRNLSKALQDEIIERTEQSFN</sequence>
<dbReference type="Gene3D" id="3.20.70.20">
    <property type="match status" value="1"/>
</dbReference>
<gene>
    <name evidence="6" type="ORF">DW016_05215</name>
</gene>
<dbReference type="InterPro" id="IPR004184">
    <property type="entry name" value="PFL_dom"/>
</dbReference>
<dbReference type="InterPro" id="IPR050012">
    <property type="entry name" value="Glycl_HYPD"/>
</dbReference>